<keyword evidence="4 8" id="KW-0863">Zinc-finger</keyword>
<evidence type="ECO:0000313" key="12">
    <source>
        <dbReference type="EMBL" id="CAD8053246.1"/>
    </source>
</evidence>
<dbReference type="GO" id="GO:0016020">
    <property type="term" value="C:membrane"/>
    <property type="evidence" value="ECO:0007669"/>
    <property type="project" value="UniProtKB-SubCell"/>
</dbReference>
<gene>
    <name evidence="12" type="ORF">PSON_ATCC_30995.1.T0070243</name>
</gene>
<dbReference type="Proteomes" id="UP000692954">
    <property type="component" value="Unassembled WGS sequence"/>
</dbReference>
<evidence type="ECO:0000256" key="7">
    <source>
        <dbReference type="ARBA" id="ARBA00023136"/>
    </source>
</evidence>
<dbReference type="PANTHER" id="PTHR46539:SF1">
    <property type="entry name" value="E3 UBIQUITIN-PROTEIN LIGASE ATL42"/>
    <property type="match status" value="1"/>
</dbReference>
<keyword evidence="7 9" id="KW-0472">Membrane</keyword>
<dbReference type="EMBL" id="CAJJDN010000007">
    <property type="protein sequence ID" value="CAD8053246.1"/>
    <property type="molecule type" value="Genomic_DNA"/>
</dbReference>
<evidence type="ECO:0000256" key="6">
    <source>
        <dbReference type="ARBA" id="ARBA00022989"/>
    </source>
</evidence>
<evidence type="ECO:0000256" key="1">
    <source>
        <dbReference type="ARBA" id="ARBA00004370"/>
    </source>
</evidence>
<feature type="chain" id="PRO_5035811945" description="RING-type domain-containing protein" evidence="10">
    <location>
        <begin position="18"/>
        <end position="502"/>
    </location>
</feature>
<protein>
    <recommendedName>
        <fullName evidence="11">RING-type domain-containing protein</fullName>
    </recommendedName>
</protein>
<feature type="transmembrane region" description="Helical" evidence="9">
    <location>
        <begin position="318"/>
        <end position="340"/>
    </location>
</feature>
<feature type="signal peptide" evidence="10">
    <location>
        <begin position="1"/>
        <end position="17"/>
    </location>
</feature>
<accession>A0A8S1KJG0</accession>
<comment type="caution">
    <text evidence="12">The sequence shown here is derived from an EMBL/GenBank/DDBJ whole genome shotgun (WGS) entry which is preliminary data.</text>
</comment>
<sequence>MFFFLFYFFITGLGIQTININQDYMDEEELFELEDSDYFIIQEIKNGTMFFQARTSDIQKYIQIELIFLTPGDGQVNLSFTISKNSFPSMKDNRTISSTYADINGFYVKKSYQNIVIPANSFGAGDKFYITNLKREDEKTYQYNIRIKKSDNIPCPNECTQASLGFCNLGTCACEPNRVDLDCSKKATPLMFDKRMDNITVSGTEYFYFEQITQLETILLDIGISNILIAEYSQIFVYFMFENFKYGVPTPYYNNYSFTFSQDSKIKSLIIDVSGLNNNPDLNRFNRLILTVVVPDTCEFFFKISVPSDDSEVNTNLMLIYFLVSLAIVLVLTWIIVTLIRYRQRNRIQNEVSLNQQSSNQQQRRSQNNGISIQQLDYFMKKTLWKNLDQIQRIKDKKIDIRQFEACTVCLIEYDKDSICRVTPCVHVFHADCLQQWMVDKKHETCPMCREELNLQALEKFAEQDNTHQIQENQQIKKGDVQHRHENSLQIISQQRSNQPFS</sequence>
<keyword evidence="13" id="KW-1185">Reference proteome</keyword>
<dbReference type="SMART" id="SM00744">
    <property type="entry name" value="RINGv"/>
    <property type="match status" value="1"/>
</dbReference>
<evidence type="ECO:0000256" key="8">
    <source>
        <dbReference type="PROSITE-ProRule" id="PRU00175"/>
    </source>
</evidence>
<comment type="subcellular location">
    <subcellularLocation>
        <location evidence="1">Membrane</location>
    </subcellularLocation>
</comment>
<dbReference type="InterPro" id="IPR001841">
    <property type="entry name" value="Znf_RING"/>
</dbReference>
<evidence type="ECO:0000256" key="9">
    <source>
        <dbReference type="SAM" id="Phobius"/>
    </source>
</evidence>
<evidence type="ECO:0000256" key="2">
    <source>
        <dbReference type="ARBA" id="ARBA00022692"/>
    </source>
</evidence>
<keyword evidence="10" id="KW-0732">Signal</keyword>
<evidence type="ECO:0000313" key="13">
    <source>
        <dbReference type="Proteomes" id="UP000692954"/>
    </source>
</evidence>
<reference evidence="12" key="1">
    <citation type="submission" date="2021-01" db="EMBL/GenBank/DDBJ databases">
        <authorList>
            <consortium name="Genoscope - CEA"/>
            <person name="William W."/>
        </authorList>
    </citation>
    <scope>NUCLEOTIDE SEQUENCE</scope>
</reference>
<evidence type="ECO:0000259" key="11">
    <source>
        <dbReference type="PROSITE" id="PS50089"/>
    </source>
</evidence>
<evidence type="ECO:0000256" key="5">
    <source>
        <dbReference type="ARBA" id="ARBA00022833"/>
    </source>
</evidence>
<proteinExistence type="predicted"/>
<evidence type="ECO:0000256" key="10">
    <source>
        <dbReference type="SAM" id="SignalP"/>
    </source>
</evidence>
<keyword evidence="5" id="KW-0862">Zinc</keyword>
<dbReference type="InterPro" id="IPR011016">
    <property type="entry name" value="Znf_RING-CH"/>
</dbReference>
<keyword evidence="6 9" id="KW-1133">Transmembrane helix</keyword>
<feature type="domain" description="RING-type" evidence="11">
    <location>
        <begin position="407"/>
        <end position="450"/>
    </location>
</feature>
<dbReference type="Pfam" id="PF13639">
    <property type="entry name" value="zf-RING_2"/>
    <property type="match status" value="1"/>
</dbReference>
<keyword evidence="3" id="KW-0479">Metal-binding</keyword>
<name>A0A8S1KJG0_9CILI</name>
<dbReference type="SMART" id="SM00184">
    <property type="entry name" value="RING"/>
    <property type="match status" value="1"/>
</dbReference>
<dbReference type="GO" id="GO:0008270">
    <property type="term" value="F:zinc ion binding"/>
    <property type="evidence" value="ECO:0007669"/>
    <property type="project" value="UniProtKB-KW"/>
</dbReference>
<dbReference type="OrthoDB" id="378752at2759"/>
<dbReference type="PANTHER" id="PTHR46539">
    <property type="entry name" value="E3 UBIQUITIN-PROTEIN LIGASE ATL42"/>
    <property type="match status" value="1"/>
</dbReference>
<evidence type="ECO:0000256" key="3">
    <source>
        <dbReference type="ARBA" id="ARBA00022723"/>
    </source>
</evidence>
<dbReference type="AlphaFoldDB" id="A0A8S1KJG0"/>
<keyword evidence="2 9" id="KW-0812">Transmembrane</keyword>
<organism evidence="12 13">
    <name type="scientific">Paramecium sonneborni</name>
    <dbReference type="NCBI Taxonomy" id="65129"/>
    <lineage>
        <taxon>Eukaryota</taxon>
        <taxon>Sar</taxon>
        <taxon>Alveolata</taxon>
        <taxon>Ciliophora</taxon>
        <taxon>Intramacronucleata</taxon>
        <taxon>Oligohymenophorea</taxon>
        <taxon>Peniculida</taxon>
        <taxon>Parameciidae</taxon>
        <taxon>Paramecium</taxon>
    </lineage>
</organism>
<evidence type="ECO:0000256" key="4">
    <source>
        <dbReference type="ARBA" id="ARBA00022771"/>
    </source>
</evidence>
<dbReference type="PROSITE" id="PS50089">
    <property type="entry name" value="ZF_RING_2"/>
    <property type="match status" value="1"/>
</dbReference>